<proteinExistence type="predicted"/>
<sequence>IMEKATELMQQSIGGGSSLVTVLAEILRALTR</sequence>
<name>A0A4Z0P9K2_SALET</name>
<evidence type="ECO:0000313" key="2">
    <source>
        <dbReference type="Proteomes" id="UP000298196"/>
    </source>
</evidence>
<reference evidence="1 2" key="1">
    <citation type="submission" date="2018-03" db="EMBL/GenBank/DDBJ databases">
        <title>Non-Typhoidal Salmonella genome sequencing and assembly.</title>
        <authorList>
            <person name="Matchawe C."/>
        </authorList>
    </citation>
    <scope>NUCLEOTIDE SEQUENCE [LARGE SCALE GENOMIC DNA]</scope>
    <source>
        <strain evidence="1 2">22sa</strain>
    </source>
</reference>
<accession>A0A4Z0P9K2</accession>
<evidence type="ECO:0000313" key="1">
    <source>
        <dbReference type="EMBL" id="TGE09193.1"/>
    </source>
</evidence>
<feature type="non-terminal residue" evidence="1">
    <location>
        <position position="1"/>
    </location>
</feature>
<dbReference type="EMBL" id="PYKI01000776">
    <property type="protein sequence ID" value="TGE09193.1"/>
    <property type="molecule type" value="Genomic_DNA"/>
</dbReference>
<dbReference type="Proteomes" id="UP000298196">
    <property type="component" value="Unassembled WGS sequence"/>
</dbReference>
<dbReference type="AlphaFoldDB" id="A0A4Z0P9K2"/>
<keyword evidence="2" id="KW-1185">Reference proteome</keyword>
<comment type="caution">
    <text evidence="1">The sequence shown here is derived from an EMBL/GenBank/DDBJ whole genome shotgun (WGS) entry which is preliminary data.</text>
</comment>
<gene>
    <name evidence="1" type="ORF">C9F07_06985</name>
</gene>
<organism evidence="1 2">
    <name type="scientific">Salmonella enterica subsp. enterica serovar Poona</name>
    <dbReference type="NCBI Taxonomy" id="436295"/>
    <lineage>
        <taxon>Bacteria</taxon>
        <taxon>Pseudomonadati</taxon>
        <taxon>Pseudomonadota</taxon>
        <taxon>Gammaproteobacteria</taxon>
        <taxon>Enterobacterales</taxon>
        <taxon>Enterobacteriaceae</taxon>
        <taxon>Salmonella</taxon>
    </lineage>
</organism>
<protein>
    <submittedName>
        <fullName evidence="1">Pathogenicity island 2 effector protein SseD</fullName>
    </submittedName>
</protein>